<feature type="region of interest" description="Disordered" evidence="1">
    <location>
        <begin position="25"/>
        <end position="45"/>
    </location>
</feature>
<evidence type="ECO:0000256" key="2">
    <source>
        <dbReference type="SAM" id="SignalP"/>
    </source>
</evidence>
<organism evidence="4 5">
    <name type="scientific">Plantactinospora siamensis</name>
    <dbReference type="NCBI Taxonomy" id="555372"/>
    <lineage>
        <taxon>Bacteria</taxon>
        <taxon>Bacillati</taxon>
        <taxon>Actinomycetota</taxon>
        <taxon>Actinomycetes</taxon>
        <taxon>Micromonosporales</taxon>
        <taxon>Micromonosporaceae</taxon>
        <taxon>Plantactinospora</taxon>
    </lineage>
</organism>
<feature type="chain" id="PRO_5046358723" evidence="2">
    <location>
        <begin position="22"/>
        <end position="512"/>
    </location>
</feature>
<keyword evidence="5" id="KW-1185">Reference proteome</keyword>
<evidence type="ECO:0000259" key="3">
    <source>
        <dbReference type="Pfam" id="PF13354"/>
    </source>
</evidence>
<dbReference type="Pfam" id="PF13354">
    <property type="entry name" value="Beta-lactamase2"/>
    <property type="match status" value="1"/>
</dbReference>
<gene>
    <name evidence="4" type="ORF">ACFFHU_31210</name>
</gene>
<dbReference type="Gene3D" id="3.10.450.280">
    <property type="match status" value="1"/>
</dbReference>
<dbReference type="PANTHER" id="PTHR35333:SF5">
    <property type="entry name" value="CONSERVED LIPOPROTEIN LPQF-RELATED"/>
    <property type="match status" value="1"/>
</dbReference>
<name>A0ABV6P6E4_9ACTN</name>
<dbReference type="InterPro" id="IPR045155">
    <property type="entry name" value="Beta-lactam_cat"/>
</dbReference>
<dbReference type="SUPFAM" id="SSF56601">
    <property type="entry name" value="beta-lactamase/transpeptidase-like"/>
    <property type="match status" value="1"/>
</dbReference>
<sequence length="512" mass="53678">MRRWQLVPLLVLSLVLSPAVAAGAAPPRSPDAVAPPETAPGAVTPPDTVVGRQLSWLLDVSHRLPAPAAEIVAHLDPAVLEQAGGVDAVNRYLEMISGGTGLRLLRYEAGSETAARALVVSDVGTWELGLAVTPDGLLSALSILPYLPGPASWAELDRSLSELAPRVSMQVSRVDDRDGRCRPVHGVNADLARPLGSAFKLYVLAALAHEIAAGRAGWDEQLALRDDWKSLPSGVLQDVPAGTSLPLRDYANLMIAISDNTAADHLIHRLGRSTVTAQQVRFGTRNPGRNAPFLTTRELFQLKLTRYPALLNAYAALPRPARRVLLDTVVDRLPLPALSDASDWTAPRGIDAAEWFASAADLCRVFAGLDRQARTAGLEPVGEALSANDSGIWLDPAGWSTTWYKGGSEPGVLTMNYLARTVDGRTFVAAVLLSDPAAAIDEAATVPRVQAVVRGALALAAGVPTTTTTAGPARAAAVTRFGAPVAGFGTPVAGFADPVTGFGGSWPPGPGR</sequence>
<evidence type="ECO:0000256" key="1">
    <source>
        <dbReference type="SAM" id="MobiDB-lite"/>
    </source>
</evidence>
<feature type="signal peptide" evidence="2">
    <location>
        <begin position="1"/>
        <end position="21"/>
    </location>
</feature>
<evidence type="ECO:0000313" key="5">
    <source>
        <dbReference type="Proteomes" id="UP001589894"/>
    </source>
</evidence>
<dbReference type="GO" id="GO:0016787">
    <property type="term" value="F:hydrolase activity"/>
    <property type="evidence" value="ECO:0007669"/>
    <property type="project" value="UniProtKB-KW"/>
</dbReference>
<dbReference type="InterPro" id="IPR012338">
    <property type="entry name" value="Beta-lactam/transpept-like"/>
</dbReference>
<dbReference type="Gene3D" id="3.40.710.10">
    <property type="entry name" value="DD-peptidase/beta-lactamase superfamily"/>
    <property type="match status" value="1"/>
</dbReference>
<dbReference type="PANTHER" id="PTHR35333">
    <property type="entry name" value="BETA-LACTAMASE"/>
    <property type="match status" value="1"/>
</dbReference>
<keyword evidence="4" id="KW-0378">Hydrolase</keyword>
<comment type="caution">
    <text evidence="4">The sequence shown here is derived from an EMBL/GenBank/DDBJ whole genome shotgun (WGS) entry which is preliminary data.</text>
</comment>
<reference evidence="4 5" key="1">
    <citation type="submission" date="2024-09" db="EMBL/GenBank/DDBJ databases">
        <authorList>
            <person name="Sun Q."/>
            <person name="Mori K."/>
        </authorList>
    </citation>
    <scope>NUCLEOTIDE SEQUENCE [LARGE SCALE GENOMIC DNA]</scope>
    <source>
        <strain evidence="4 5">TBRC 2205</strain>
    </source>
</reference>
<proteinExistence type="predicted"/>
<feature type="domain" description="Beta-lactamase class A catalytic" evidence="3">
    <location>
        <begin position="185"/>
        <end position="281"/>
    </location>
</feature>
<dbReference type="RefSeq" id="WP_377344139.1">
    <property type="nucleotide sequence ID" value="NZ_JBHLUE010000036.1"/>
</dbReference>
<accession>A0ABV6P6E4</accession>
<dbReference type="Proteomes" id="UP001589894">
    <property type="component" value="Unassembled WGS sequence"/>
</dbReference>
<keyword evidence="2" id="KW-0732">Signal</keyword>
<protein>
    <submittedName>
        <fullName evidence="4">Serine hydrolase</fullName>
    </submittedName>
</protein>
<dbReference type="EMBL" id="JBHLUE010000036">
    <property type="protein sequence ID" value="MFC0568590.1"/>
    <property type="molecule type" value="Genomic_DNA"/>
</dbReference>
<evidence type="ECO:0000313" key="4">
    <source>
        <dbReference type="EMBL" id="MFC0568590.1"/>
    </source>
</evidence>
<dbReference type="InterPro" id="IPR000871">
    <property type="entry name" value="Beta-lactam_class-A"/>
</dbReference>